<proteinExistence type="predicted"/>
<evidence type="ECO:0000313" key="2">
    <source>
        <dbReference type="Proteomes" id="UP001162156"/>
    </source>
</evidence>
<comment type="caution">
    <text evidence="1">The sequence shown here is derived from an EMBL/GenBank/DDBJ whole genome shotgun (WGS) entry which is preliminary data.</text>
</comment>
<organism evidence="1 2">
    <name type="scientific">Rhamnusium bicolor</name>
    <dbReference type="NCBI Taxonomy" id="1586634"/>
    <lineage>
        <taxon>Eukaryota</taxon>
        <taxon>Metazoa</taxon>
        <taxon>Ecdysozoa</taxon>
        <taxon>Arthropoda</taxon>
        <taxon>Hexapoda</taxon>
        <taxon>Insecta</taxon>
        <taxon>Pterygota</taxon>
        <taxon>Neoptera</taxon>
        <taxon>Endopterygota</taxon>
        <taxon>Coleoptera</taxon>
        <taxon>Polyphaga</taxon>
        <taxon>Cucujiformia</taxon>
        <taxon>Chrysomeloidea</taxon>
        <taxon>Cerambycidae</taxon>
        <taxon>Lepturinae</taxon>
        <taxon>Rhagiini</taxon>
        <taxon>Rhamnusium</taxon>
    </lineage>
</organism>
<protein>
    <submittedName>
        <fullName evidence="1">Uncharacterized protein</fullName>
    </submittedName>
</protein>
<accession>A0AAV8ZNG5</accession>
<gene>
    <name evidence="1" type="ORF">NQ314_003206</name>
</gene>
<dbReference type="AlphaFoldDB" id="A0AAV8ZNG5"/>
<name>A0AAV8ZNG5_9CUCU</name>
<keyword evidence="2" id="KW-1185">Reference proteome</keyword>
<sequence>CIDYLRKRIRYTSLKRVDDTAVVMQEQHWSFTNNTNQIYQIDEECKKLRNIGNTAAVPFEGPLERFQWRVTASYYMCWYTMKQIPEMEHLAESCDNFADCLDSNLGPNNQDQRAKDGHSYSCALYSFCPDPCCPNKHLTRLENCWNTPDNPCFQSNPHGQRECAVNRSLNTDFRFVYFKSFHQLNTLILL</sequence>
<evidence type="ECO:0000313" key="1">
    <source>
        <dbReference type="EMBL" id="KAJ8966943.1"/>
    </source>
</evidence>
<dbReference type="EMBL" id="JANEYF010000913">
    <property type="protein sequence ID" value="KAJ8966943.1"/>
    <property type="molecule type" value="Genomic_DNA"/>
</dbReference>
<dbReference type="Proteomes" id="UP001162156">
    <property type="component" value="Unassembled WGS sequence"/>
</dbReference>
<reference evidence="1" key="1">
    <citation type="journal article" date="2023" name="Insect Mol. Biol.">
        <title>Genome sequencing provides insights into the evolution of gene families encoding plant cell wall-degrading enzymes in longhorned beetles.</title>
        <authorList>
            <person name="Shin N.R."/>
            <person name="Okamura Y."/>
            <person name="Kirsch R."/>
            <person name="Pauchet Y."/>
        </authorList>
    </citation>
    <scope>NUCLEOTIDE SEQUENCE</scope>
    <source>
        <strain evidence="1">RBIC_L_NR</strain>
    </source>
</reference>
<feature type="non-terminal residue" evidence="1">
    <location>
        <position position="1"/>
    </location>
</feature>